<dbReference type="Proteomes" id="UP001595868">
    <property type="component" value="Unassembled WGS sequence"/>
</dbReference>
<dbReference type="EMBL" id="JBHSBN010000017">
    <property type="protein sequence ID" value="MFC4108649.1"/>
    <property type="molecule type" value="Genomic_DNA"/>
</dbReference>
<evidence type="ECO:0000313" key="2">
    <source>
        <dbReference type="EMBL" id="MFC4108649.1"/>
    </source>
</evidence>
<sequence>MTTLHTTDRGWFKSSRSSSNANCVEVRLAGGEVGVRDSKDCGGPTLAFADTAWTSFLSTIKSAPISSR</sequence>
<dbReference type="RefSeq" id="WP_377549215.1">
    <property type="nucleotide sequence ID" value="NZ_JBHSBN010000017.1"/>
</dbReference>
<keyword evidence="3" id="KW-1185">Reference proteome</keyword>
<proteinExistence type="predicted"/>
<accession>A0ABV8KRA8</accession>
<organism evidence="2 3">
    <name type="scientific">Micromonospora zhanjiangensis</name>
    <dbReference type="NCBI Taxonomy" id="1522057"/>
    <lineage>
        <taxon>Bacteria</taxon>
        <taxon>Bacillati</taxon>
        <taxon>Actinomycetota</taxon>
        <taxon>Actinomycetes</taxon>
        <taxon>Micromonosporales</taxon>
        <taxon>Micromonosporaceae</taxon>
        <taxon>Micromonospora</taxon>
    </lineage>
</organism>
<protein>
    <submittedName>
        <fullName evidence="2">DUF397 domain-containing protein</fullName>
    </submittedName>
</protein>
<gene>
    <name evidence="2" type="ORF">ACFOX0_22280</name>
</gene>
<evidence type="ECO:0000313" key="3">
    <source>
        <dbReference type="Proteomes" id="UP001595868"/>
    </source>
</evidence>
<reference evidence="3" key="1">
    <citation type="journal article" date="2019" name="Int. J. Syst. Evol. Microbiol.">
        <title>The Global Catalogue of Microorganisms (GCM) 10K type strain sequencing project: providing services to taxonomists for standard genome sequencing and annotation.</title>
        <authorList>
            <consortium name="The Broad Institute Genomics Platform"/>
            <consortium name="The Broad Institute Genome Sequencing Center for Infectious Disease"/>
            <person name="Wu L."/>
            <person name="Ma J."/>
        </authorList>
    </citation>
    <scope>NUCLEOTIDE SEQUENCE [LARGE SCALE GENOMIC DNA]</scope>
    <source>
        <strain evidence="3">2902at01</strain>
    </source>
</reference>
<comment type="caution">
    <text evidence="2">The sequence shown here is derived from an EMBL/GenBank/DDBJ whole genome shotgun (WGS) entry which is preliminary data.</text>
</comment>
<feature type="domain" description="DUF397" evidence="1">
    <location>
        <begin position="10"/>
        <end position="61"/>
    </location>
</feature>
<dbReference type="InterPro" id="IPR007278">
    <property type="entry name" value="DUF397"/>
</dbReference>
<evidence type="ECO:0000259" key="1">
    <source>
        <dbReference type="Pfam" id="PF04149"/>
    </source>
</evidence>
<dbReference type="Pfam" id="PF04149">
    <property type="entry name" value="DUF397"/>
    <property type="match status" value="1"/>
</dbReference>
<name>A0ABV8KRA8_9ACTN</name>